<dbReference type="InterPro" id="IPR003770">
    <property type="entry name" value="MLTG-like"/>
</dbReference>
<evidence type="ECO:0000256" key="5">
    <source>
        <dbReference type="ARBA" id="ARBA00023239"/>
    </source>
</evidence>
<dbReference type="PANTHER" id="PTHR30518">
    <property type="entry name" value="ENDOLYTIC MUREIN TRANSGLYCOSYLASE"/>
    <property type="match status" value="1"/>
</dbReference>
<protein>
    <recommendedName>
        <fullName evidence="7">Endolytic murein transglycosylase</fullName>
        <ecNumber evidence="7">4.2.2.29</ecNumber>
    </recommendedName>
    <alternativeName>
        <fullName evidence="7">Peptidoglycan lytic transglycosylase</fullName>
    </alternativeName>
    <alternativeName>
        <fullName evidence="7">Peptidoglycan polymerization terminase</fullName>
    </alternativeName>
</protein>
<dbReference type="AlphaFoldDB" id="K2K471"/>
<dbReference type="Pfam" id="PF02618">
    <property type="entry name" value="YceG"/>
    <property type="match status" value="1"/>
</dbReference>
<dbReference type="GO" id="GO:0071555">
    <property type="term" value="P:cell wall organization"/>
    <property type="evidence" value="ECO:0007669"/>
    <property type="project" value="UniProtKB-KW"/>
</dbReference>
<evidence type="ECO:0000256" key="1">
    <source>
        <dbReference type="ARBA" id="ARBA00022475"/>
    </source>
</evidence>
<feature type="site" description="Important for catalytic activity" evidence="7">
    <location>
        <position position="215"/>
    </location>
</feature>
<evidence type="ECO:0000313" key="9">
    <source>
        <dbReference type="Proteomes" id="UP000006755"/>
    </source>
</evidence>
<dbReference type="OrthoDB" id="9814591at2"/>
<dbReference type="eggNOG" id="COG1559">
    <property type="taxonomic scope" value="Bacteria"/>
</dbReference>
<keyword evidence="4 7" id="KW-0472">Membrane</keyword>
<comment type="similarity">
    <text evidence="7">Belongs to the transglycosylase MltG family.</text>
</comment>
<comment type="caution">
    <text evidence="8">The sequence shown here is derived from an EMBL/GenBank/DDBJ whole genome shotgun (WGS) entry which is preliminary data.</text>
</comment>
<keyword evidence="7" id="KW-0997">Cell inner membrane</keyword>
<name>K2K471_9GAMM</name>
<dbReference type="Gene3D" id="3.30.160.60">
    <property type="entry name" value="Classic Zinc Finger"/>
    <property type="match status" value="2"/>
</dbReference>
<keyword evidence="3 7" id="KW-1133">Transmembrane helix</keyword>
<evidence type="ECO:0000256" key="2">
    <source>
        <dbReference type="ARBA" id="ARBA00022692"/>
    </source>
</evidence>
<dbReference type="PATRIC" id="fig|745411.4.peg.2273"/>
<dbReference type="RefSeq" id="WP_008484989.1">
    <property type="nucleotide sequence ID" value="NZ_AMRI01000015.1"/>
</dbReference>
<dbReference type="HAMAP" id="MF_02065">
    <property type="entry name" value="MltG"/>
    <property type="match status" value="1"/>
</dbReference>
<accession>K2K471</accession>
<reference evidence="8 9" key="1">
    <citation type="journal article" date="2012" name="J. Bacteriol.">
        <title>Genome Sequence of Gallaecimonas xiamenensis Type Strain 3-C-1.</title>
        <authorList>
            <person name="Lai Q."/>
            <person name="Wang L."/>
            <person name="Wang W."/>
            <person name="Shao Z."/>
        </authorList>
    </citation>
    <scope>NUCLEOTIDE SEQUENCE [LARGE SCALE GENOMIC DNA]</scope>
    <source>
        <strain evidence="8 9">3-C-1</strain>
    </source>
</reference>
<keyword evidence="5 7" id="KW-0456">Lyase</keyword>
<keyword evidence="9" id="KW-1185">Reference proteome</keyword>
<keyword evidence="6 7" id="KW-0961">Cell wall biogenesis/degradation</keyword>
<dbReference type="GO" id="GO:0005886">
    <property type="term" value="C:plasma membrane"/>
    <property type="evidence" value="ECO:0007669"/>
    <property type="project" value="UniProtKB-UniRule"/>
</dbReference>
<dbReference type="EC" id="4.2.2.29" evidence="7"/>
<keyword evidence="2 7" id="KW-0812">Transmembrane</keyword>
<organism evidence="8 9">
    <name type="scientific">Gallaecimonas xiamenensis 3-C-1</name>
    <dbReference type="NCBI Taxonomy" id="745411"/>
    <lineage>
        <taxon>Bacteria</taxon>
        <taxon>Pseudomonadati</taxon>
        <taxon>Pseudomonadota</taxon>
        <taxon>Gammaproteobacteria</taxon>
        <taxon>Enterobacterales</taxon>
        <taxon>Gallaecimonadaceae</taxon>
        <taxon>Gallaecimonas</taxon>
    </lineage>
</organism>
<comment type="function">
    <text evidence="7">Functions as a peptidoglycan terminase that cleaves nascent peptidoglycan strands endolytically to terminate their elongation.</text>
</comment>
<dbReference type="GO" id="GO:0008932">
    <property type="term" value="F:lytic endotransglycosylase activity"/>
    <property type="evidence" value="ECO:0007669"/>
    <property type="project" value="UniProtKB-UniRule"/>
</dbReference>
<dbReference type="CDD" id="cd08010">
    <property type="entry name" value="MltG_like"/>
    <property type="match status" value="1"/>
</dbReference>
<proteinExistence type="inferred from homology"/>
<gene>
    <name evidence="7" type="primary">mltG</name>
    <name evidence="8" type="ORF">B3C1_11554</name>
</gene>
<evidence type="ECO:0000313" key="8">
    <source>
        <dbReference type="EMBL" id="EKE72205.1"/>
    </source>
</evidence>
<dbReference type="Proteomes" id="UP000006755">
    <property type="component" value="Unassembled WGS sequence"/>
</dbReference>
<evidence type="ECO:0000256" key="7">
    <source>
        <dbReference type="HAMAP-Rule" id="MF_02065"/>
    </source>
</evidence>
<dbReference type="GO" id="GO:0009252">
    <property type="term" value="P:peptidoglycan biosynthetic process"/>
    <property type="evidence" value="ECO:0007669"/>
    <property type="project" value="UniProtKB-UniRule"/>
</dbReference>
<dbReference type="EMBL" id="AMRI01000015">
    <property type="protein sequence ID" value="EKE72205.1"/>
    <property type="molecule type" value="Genomic_DNA"/>
</dbReference>
<dbReference type="STRING" id="745411.B3C1_11554"/>
<dbReference type="PANTHER" id="PTHR30518:SF2">
    <property type="entry name" value="ENDOLYTIC MUREIN TRANSGLYCOSYLASE"/>
    <property type="match status" value="1"/>
</dbReference>
<evidence type="ECO:0000256" key="6">
    <source>
        <dbReference type="ARBA" id="ARBA00023316"/>
    </source>
</evidence>
<evidence type="ECO:0000256" key="4">
    <source>
        <dbReference type="ARBA" id="ARBA00023136"/>
    </source>
</evidence>
<keyword evidence="1 7" id="KW-1003">Cell membrane</keyword>
<dbReference type="NCBIfam" id="TIGR00247">
    <property type="entry name" value="endolytic transglycosylase MltG"/>
    <property type="match status" value="1"/>
</dbReference>
<comment type="catalytic activity">
    <reaction evidence="7">
        <text>a peptidoglycan chain = a peptidoglycan chain with N-acetyl-1,6-anhydromuramyl-[peptide] at the reducing end + a peptidoglycan chain with N-acetylglucosamine at the non-reducing end.</text>
        <dbReference type="EC" id="4.2.2.29"/>
    </reaction>
</comment>
<sequence length="332" mass="36318">MKKLLWIVAALLAASVAAALYGLWQYQQALAKPLALTGPQTLEVKAGTHAYRLVKSLRSDGWVEQNWPFKLLLKLEPGLGQIKAGCYAVDEGMTMKALLADMAAGKEQSFKVTLVEGERFKDWQARLAALAHLDFRLSGADSQAVAKALGLPLVEGQLMPDTYQYRCGDTDLSLLTQAKDAMSRYLEQAWPNRDPGLPLATPAQALTLASIVEKETAVPAERPLIASVFVNRLNKGMRLQTDPTVIYGLGDDFDGNLTRAHLRQATAYNTYVIKGLPPGPIAMPSRAAIDAVLHPDKADYLYFVAKGDGSHAFSKTLREHNNAVNRYQRGRG</sequence>
<evidence type="ECO:0000256" key="3">
    <source>
        <dbReference type="ARBA" id="ARBA00022989"/>
    </source>
</evidence>